<evidence type="ECO:0000313" key="3">
    <source>
        <dbReference type="Proteomes" id="UP000829196"/>
    </source>
</evidence>
<reference evidence="2" key="1">
    <citation type="journal article" date="2022" name="Front. Genet.">
        <title>Chromosome-Scale Assembly of the Dendrobium nobile Genome Provides Insights Into the Molecular Mechanism of the Biosynthesis of the Medicinal Active Ingredient of Dendrobium.</title>
        <authorList>
            <person name="Xu Q."/>
            <person name="Niu S.-C."/>
            <person name="Li K.-L."/>
            <person name="Zheng P.-J."/>
            <person name="Zhang X.-J."/>
            <person name="Jia Y."/>
            <person name="Liu Y."/>
            <person name="Niu Y.-X."/>
            <person name="Yu L.-H."/>
            <person name="Chen D.-F."/>
            <person name="Zhang G.-Q."/>
        </authorList>
    </citation>
    <scope>NUCLEOTIDE SEQUENCE</scope>
    <source>
        <tissue evidence="2">Leaf</tissue>
    </source>
</reference>
<dbReference type="EMBL" id="JAGYWB010000009">
    <property type="protein sequence ID" value="KAI0509930.1"/>
    <property type="molecule type" value="Genomic_DNA"/>
</dbReference>
<name>A0A8T3BCC9_DENNO</name>
<evidence type="ECO:0000313" key="2">
    <source>
        <dbReference type="EMBL" id="KAI0509930.1"/>
    </source>
</evidence>
<sequence length="109" mass="12546">MVGIHPPYRKYALQNRSDGQYHPNEENNSDGVERLKTKSSKRRSRGNDDRSPEPTCLPRLKSPLASILPTLNFSSFLLLLNHQISSQKEQSHHRFSNSFILLVNFVEEV</sequence>
<feature type="region of interest" description="Disordered" evidence="1">
    <location>
        <begin position="1"/>
        <end position="59"/>
    </location>
</feature>
<dbReference type="AlphaFoldDB" id="A0A8T3BCC9"/>
<comment type="caution">
    <text evidence="2">The sequence shown here is derived from an EMBL/GenBank/DDBJ whole genome shotgun (WGS) entry which is preliminary data.</text>
</comment>
<gene>
    <name evidence="2" type="ORF">KFK09_010530</name>
</gene>
<proteinExistence type="predicted"/>
<keyword evidence="3" id="KW-1185">Reference proteome</keyword>
<dbReference type="Proteomes" id="UP000829196">
    <property type="component" value="Unassembled WGS sequence"/>
</dbReference>
<evidence type="ECO:0000256" key="1">
    <source>
        <dbReference type="SAM" id="MobiDB-lite"/>
    </source>
</evidence>
<accession>A0A8T3BCC9</accession>
<organism evidence="2 3">
    <name type="scientific">Dendrobium nobile</name>
    <name type="common">Orchid</name>
    <dbReference type="NCBI Taxonomy" id="94219"/>
    <lineage>
        <taxon>Eukaryota</taxon>
        <taxon>Viridiplantae</taxon>
        <taxon>Streptophyta</taxon>
        <taxon>Embryophyta</taxon>
        <taxon>Tracheophyta</taxon>
        <taxon>Spermatophyta</taxon>
        <taxon>Magnoliopsida</taxon>
        <taxon>Liliopsida</taxon>
        <taxon>Asparagales</taxon>
        <taxon>Orchidaceae</taxon>
        <taxon>Epidendroideae</taxon>
        <taxon>Malaxideae</taxon>
        <taxon>Dendrobiinae</taxon>
        <taxon>Dendrobium</taxon>
    </lineage>
</organism>
<protein>
    <submittedName>
        <fullName evidence="2">Uncharacterized protein</fullName>
    </submittedName>
</protein>